<keyword evidence="4" id="KW-0812">Transmembrane</keyword>
<protein>
    <recommendedName>
        <fullName evidence="2">diguanylate cyclase</fullName>
        <ecNumber evidence="2">2.7.7.65</ecNumber>
    </recommendedName>
</protein>
<evidence type="ECO:0000256" key="2">
    <source>
        <dbReference type="ARBA" id="ARBA00012528"/>
    </source>
</evidence>
<dbReference type="Pfam" id="PF13188">
    <property type="entry name" value="PAS_8"/>
    <property type="match status" value="1"/>
</dbReference>
<dbReference type="OrthoDB" id="9812260at2"/>
<feature type="transmembrane region" description="Helical" evidence="4">
    <location>
        <begin position="176"/>
        <end position="200"/>
    </location>
</feature>
<dbReference type="PANTHER" id="PTHR45138">
    <property type="entry name" value="REGULATORY COMPONENTS OF SENSORY TRANSDUCTION SYSTEM"/>
    <property type="match status" value="1"/>
</dbReference>
<accession>A0A5M8FJD0</accession>
<dbReference type="Pfam" id="PF00990">
    <property type="entry name" value="GGDEF"/>
    <property type="match status" value="1"/>
</dbReference>
<dbReference type="FunFam" id="3.30.70.270:FF:000001">
    <property type="entry name" value="Diguanylate cyclase domain protein"/>
    <property type="match status" value="1"/>
</dbReference>
<dbReference type="InterPro" id="IPR029787">
    <property type="entry name" value="Nucleotide_cyclase"/>
</dbReference>
<evidence type="ECO:0000256" key="4">
    <source>
        <dbReference type="SAM" id="Phobius"/>
    </source>
</evidence>
<dbReference type="RefSeq" id="WP_150094106.1">
    <property type="nucleotide sequence ID" value="NZ_JBFUOH010000002.1"/>
</dbReference>
<dbReference type="PANTHER" id="PTHR45138:SF9">
    <property type="entry name" value="DIGUANYLATE CYCLASE DGCM-RELATED"/>
    <property type="match status" value="1"/>
</dbReference>
<keyword evidence="7" id="KW-1185">Reference proteome</keyword>
<dbReference type="InterPro" id="IPR050469">
    <property type="entry name" value="Diguanylate_Cyclase"/>
</dbReference>
<reference evidence="6 7" key="1">
    <citation type="submission" date="2019-09" db="EMBL/GenBank/DDBJ databases">
        <title>Whole-genome sequence of the purple sulfur bacterium Thiohalocapsa marina DSM 19078.</title>
        <authorList>
            <person name="Kyndt J.A."/>
            <person name="Meyer T.E."/>
        </authorList>
    </citation>
    <scope>NUCLEOTIDE SEQUENCE [LARGE SCALE GENOMIC DNA]</scope>
    <source>
        <strain evidence="6 7">DSM 19078</strain>
    </source>
</reference>
<dbReference type="EMBL" id="VWXX01000027">
    <property type="protein sequence ID" value="KAA6183846.1"/>
    <property type="molecule type" value="Genomic_DNA"/>
</dbReference>
<feature type="transmembrane region" description="Helical" evidence="4">
    <location>
        <begin position="25"/>
        <end position="46"/>
    </location>
</feature>
<comment type="catalytic activity">
    <reaction evidence="3">
        <text>2 GTP = 3',3'-c-di-GMP + 2 diphosphate</text>
        <dbReference type="Rhea" id="RHEA:24898"/>
        <dbReference type="ChEBI" id="CHEBI:33019"/>
        <dbReference type="ChEBI" id="CHEBI:37565"/>
        <dbReference type="ChEBI" id="CHEBI:58805"/>
        <dbReference type="EC" id="2.7.7.65"/>
    </reaction>
</comment>
<evidence type="ECO:0000256" key="3">
    <source>
        <dbReference type="ARBA" id="ARBA00034247"/>
    </source>
</evidence>
<evidence type="ECO:0000313" key="6">
    <source>
        <dbReference type="EMBL" id="KAA6183846.1"/>
    </source>
</evidence>
<dbReference type="InterPro" id="IPR035965">
    <property type="entry name" value="PAS-like_dom_sf"/>
</dbReference>
<dbReference type="AlphaFoldDB" id="A0A5M8FJD0"/>
<dbReference type="Gene3D" id="3.30.70.270">
    <property type="match status" value="1"/>
</dbReference>
<feature type="domain" description="GGDEF" evidence="5">
    <location>
        <begin position="353"/>
        <end position="482"/>
    </location>
</feature>
<dbReference type="InterPro" id="IPR043128">
    <property type="entry name" value="Rev_trsase/Diguanyl_cyclase"/>
</dbReference>
<dbReference type="GO" id="GO:0052621">
    <property type="term" value="F:diguanylate cyclase activity"/>
    <property type="evidence" value="ECO:0007669"/>
    <property type="project" value="UniProtKB-EC"/>
</dbReference>
<keyword evidence="4" id="KW-1133">Transmembrane helix</keyword>
<gene>
    <name evidence="6" type="ORF">F2Q65_14410</name>
</gene>
<comment type="caution">
    <text evidence="6">The sequence shown here is derived from an EMBL/GenBank/DDBJ whole genome shotgun (WGS) entry which is preliminary data.</text>
</comment>
<dbReference type="Gene3D" id="3.30.450.20">
    <property type="entry name" value="PAS domain"/>
    <property type="match status" value="1"/>
</dbReference>
<sequence length="483" mass="53618">MRNDVGFNHGRLRQRRNAFRLERRLALIFALLGALLTGLIAGYWVLTLEPALRQDAESRAHALAQAQARGIEDLLGRDLPPALLLDELKTRLDAILLLKERDSGQPLTNRILLVLNPDWVALPPEAMTLQQGDDRQLHSFVTEVPLYHPQRYALMGMATFYANRHSLETLLADVRIRLFGIGALVLLFIVAAWFGVAWLLRRLSQSEANLRNLLEVAPIPILLLEPDGNGIQLANQAAAIQLGLVPDAAGGLHSPAWAELVESGLPRAKDGQREVQLSTGNDETHWTIVSTSEVSLSGNEHRLVSLVDVSELKAVQQRLHQAANTDELTQAYNRRYLFTRLNEEIAVAERNGTALAVILFDLDRFKGINDGFGHAVGDEVLVRSAEIMRQCIRGSDLCGRYGGEELLVILPSASRTDAVEIAERIRRAIKAERWSRPALQVTISGGIGVYHGDTVDTLLERADRCLYRAKREGRDRIVASDEP</sequence>
<evidence type="ECO:0000313" key="7">
    <source>
        <dbReference type="Proteomes" id="UP000322981"/>
    </source>
</evidence>
<dbReference type="InterPro" id="IPR000014">
    <property type="entry name" value="PAS"/>
</dbReference>
<evidence type="ECO:0000259" key="5">
    <source>
        <dbReference type="PROSITE" id="PS50887"/>
    </source>
</evidence>
<evidence type="ECO:0000256" key="1">
    <source>
        <dbReference type="ARBA" id="ARBA00001946"/>
    </source>
</evidence>
<dbReference type="CDD" id="cd01949">
    <property type="entry name" value="GGDEF"/>
    <property type="match status" value="1"/>
</dbReference>
<dbReference type="EC" id="2.7.7.65" evidence="2"/>
<dbReference type="InterPro" id="IPR000160">
    <property type="entry name" value="GGDEF_dom"/>
</dbReference>
<dbReference type="PROSITE" id="PS50887">
    <property type="entry name" value="GGDEF"/>
    <property type="match status" value="1"/>
</dbReference>
<proteinExistence type="predicted"/>
<dbReference type="NCBIfam" id="TIGR00254">
    <property type="entry name" value="GGDEF"/>
    <property type="match status" value="1"/>
</dbReference>
<dbReference type="SMART" id="SM00267">
    <property type="entry name" value="GGDEF"/>
    <property type="match status" value="1"/>
</dbReference>
<keyword evidence="4" id="KW-0472">Membrane</keyword>
<organism evidence="6 7">
    <name type="scientific">Thiohalocapsa marina</name>
    <dbReference type="NCBI Taxonomy" id="424902"/>
    <lineage>
        <taxon>Bacteria</taxon>
        <taxon>Pseudomonadati</taxon>
        <taxon>Pseudomonadota</taxon>
        <taxon>Gammaproteobacteria</taxon>
        <taxon>Chromatiales</taxon>
        <taxon>Chromatiaceae</taxon>
        <taxon>Thiohalocapsa</taxon>
    </lineage>
</organism>
<dbReference type="SUPFAM" id="SSF55785">
    <property type="entry name" value="PYP-like sensor domain (PAS domain)"/>
    <property type="match status" value="1"/>
</dbReference>
<dbReference type="Proteomes" id="UP000322981">
    <property type="component" value="Unassembled WGS sequence"/>
</dbReference>
<comment type="cofactor">
    <cofactor evidence="1">
        <name>Mg(2+)</name>
        <dbReference type="ChEBI" id="CHEBI:18420"/>
    </cofactor>
</comment>
<dbReference type="SUPFAM" id="SSF55073">
    <property type="entry name" value="Nucleotide cyclase"/>
    <property type="match status" value="1"/>
</dbReference>
<name>A0A5M8FJD0_9GAMM</name>